<accession>A0A7T7BJX7</accession>
<dbReference type="AlphaFoldDB" id="A0A7T7BJX7"/>
<gene>
    <name evidence="1" type="ORF">Pdw03_6463</name>
</gene>
<protein>
    <submittedName>
        <fullName evidence="1">Uncharacterized protein</fullName>
    </submittedName>
</protein>
<dbReference type="Proteomes" id="UP000595662">
    <property type="component" value="Chromosome 2"/>
</dbReference>
<dbReference type="OMA" id="MSISIEC"/>
<organism evidence="1 2">
    <name type="scientific">Penicillium digitatum</name>
    <name type="common">Green mold</name>
    <dbReference type="NCBI Taxonomy" id="36651"/>
    <lineage>
        <taxon>Eukaryota</taxon>
        <taxon>Fungi</taxon>
        <taxon>Dikarya</taxon>
        <taxon>Ascomycota</taxon>
        <taxon>Pezizomycotina</taxon>
        <taxon>Eurotiomycetes</taxon>
        <taxon>Eurotiomycetidae</taxon>
        <taxon>Eurotiales</taxon>
        <taxon>Aspergillaceae</taxon>
        <taxon>Penicillium</taxon>
    </lineage>
</organism>
<dbReference type="VEuPathDB" id="FungiDB:PDIP_36280"/>
<dbReference type="EMBL" id="CP060775">
    <property type="protein sequence ID" value="QQK42562.1"/>
    <property type="molecule type" value="Genomic_DNA"/>
</dbReference>
<proteinExistence type="predicted"/>
<dbReference type="KEGG" id="pdp:PDIP_36280"/>
<dbReference type="RefSeq" id="XP_014535460.1">
    <property type="nucleotide sequence ID" value="XM_014679974.1"/>
</dbReference>
<dbReference type="GeneID" id="26231946"/>
<name>A0A7T7BJX7_PENDI</name>
<evidence type="ECO:0000313" key="2">
    <source>
        <dbReference type="Proteomes" id="UP000595662"/>
    </source>
</evidence>
<reference evidence="1 2" key="1">
    <citation type="submission" date="2020-08" db="EMBL/GenBank/DDBJ databases">
        <title>The completed genome sequence of the pathogenic ascomycete fungus Penicillium digitatum.</title>
        <authorList>
            <person name="Wang M."/>
        </authorList>
    </citation>
    <scope>NUCLEOTIDE SEQUENCE [LARGE SCALE GENOMIC DNA]</scope>
    <source>
        <strain evidence="1 2">PdW03</strain>
    </source>
</reference>
<sequence>MTETAISRAEEFQISFYCRPERSLPWTTAPPFGLTTKKNLTLEIFAHVGHKLFPVSWANFWVLRSGEKIQASEHYEYESGLFQNAQLFDMLGDTPPALPKCEDADEQSWSATSHLFNWHRHYDDGLWLDDGTSKIEDIRRLQRHPWIVDPFHDADRDDPLKEDNQCSPDLGHILNWHAEVQKYYHTDVRSGV</sequence>
<evidence type="ECO:0000313" key="1">
    <source>
        <dbReference type="EMBL" id="QQK42562.1"/>
    </source>
</evidence>